<dbReference type="EMBL" id="JAVDPW010000010">
    <property type="protein sequence ID" value="MDR6292843.1"/>
    <property type="molecule type" value="Genomic_DNA"/>
</dbReference>
<dbReference type="RefSeq" id="WP_309799301.1">
    <property type="nucleotide sequence ID" value="NZ_JAVDPW010000010.1"/>
</dbReference>
<organism evidence="1 2">
    <name type="scientific">Inquilinus ginsengisoli</name>
    <dbReference type="NCBI Taxonomy" id="363840"/>
    <lineage>
        <taxon>Bacteria</taxon>
        <taxon>Pseudomonadati</taxon>
        <taxon>Pseudomonadota</taxon>
        <taxon>Alphaproteobacteria</taxon>
        <taxon>Rhodospirillales</taxon>
        <taxon>Rhodospirillaceae</taxon>
        <taxon>Inquilinus</taxon>
    </lineage>
</organism>
<sequence>MVIDPVLTLTKASSGCILRQKLHKSVSSPDHRVTPAMLGRPCLGVVSQSGGQGSHARRLYVAPVWFGLLIVAYRLIGPRARPALGLS</sequence>
<comment type="caution">
    <text evidence="1">The sequence shown here is derived from an EMBL/GenBank/DDBJ whole genome shotgun (WGS) entry which is preliminary data.</text>
</comment>
<keyword evidence="2" id="KW-1185">Reference proteome</keyword>
<evidence type="ECO:0000313" key="1">
    <source>
        <dbReference type="EMBL" id="MDR6292843.1"/>
    </source>
</evidence>
<evidence type="ECO:0000313" key="2">
    <source>
        <dbReference type="Proteomes" id="UP001262410"/>
    </source>
</evidence>
<protein>
    <submittedName>
        <fullName evidence="1">Uncharacterized protein</fullName>
    </submittedName>
</protein>
<proteinExistence type="predicted"/>
<name>A0ABU1JW49_9PROT</name>
<dbReference type="Proteomes" id="UP001262410">
    <property type="component" value="Unassembled WGS sequence"/>
</dbReference>
<reference evidence="1 2" key="1">
    <citation type="submission" date="2023-07" db="EMBL/GenBank/DDBJ databases">
        <title>Sorghum-associated microbial communities from plants grown in Nebraska, USA.</title>
        <authorList>
            <person name="Schachtman D."/>
        </authorList>
    </citation>
    <scope>NUCLEOTIDE SEQUENCE [LARGE SCALE GENOMIC DNA]</scope>
    <source>
        <strain evidence="1 2">584</strain>
    </source>
</reference>
<accession>A0ABU1JW49</accession>
<gene>
    <name evidence="1" type="ORF">E9232_005388</name>
</gene>